<feature type="domain" description="EF-hand" evidence="3">
    <location>
        <begin position="452"/>
        <end position="487"/>
    </location>
</feature>
<evidence type="ECO:0000313" key="8">
    <source>
        <dbReference type="Proteomes" id="UP000437068"/>
    </source>
</evidence>
<dbReference type="PANTHER" id="PTHR20875:SF0">
    <property type="entry name" value="GH12158P"/>
    <property type="match status" value="1"/>
</dbReference>
<evidence type="ECO:0000313" key="9">
    <source>
        <dbReference type="Proteomes" id="UP000441208"/>
    </source>
</evidence>
<dbReference type="EMBL" id="QXGE01000090">
    <property type="protein sequence ID" value="KAE9325349.1"/>
    <property type="molecule type" value="Genomic_DNA"/>
</dbReference>
<sequence length="1380" mass="154103">MVLKQKKTSSSTSTSSSSSMAGFVRVEEDGEKQRKRSLSASSPCSVATPEGRASAKSKVFSRWLYGVLRGDTLLLYWRRTDYKRKTPPLDQLQLQMQAAAPNESVFGFDHECLYVRAKASGRVVALRIHQRKEIVRWVTALYYQSLGSGDKVEQQQQRTLKRHDSRHDVLPAEPTKKSVSFQEQPQVRVLPHEAYDPADLFYSEDDYEQFLMDRPSHLSSLMGAIYAKTAAKLRVTRKRMSKARNKIDQMSTADWQQYHQLLSNQQLMKYFADEVHRFSRSPMKPDDVLRRFSLNGDGHLDLREFQLAVTRLEIVASALDGSYQESQPDRDLERAKELYLVFCPSQTRKLDIDLFCRIMTEWSLQLMRASYQQDQASQLTSSMSSLSVDKRIQYSSPRAPIATPYATQATLNTSRSIGSDKTIASEMDANGRNTRLVEGEALWQRLSASIAQSSEKLRQIFLKMDVMSSGKVSPEELELALSHIGVFLTTREYDKLYMALGEDVKEYTRDGASNGRWRGRGGNGNAFAIKYAEFLSLFQVNDGLDHRILALPSNSRQVSPPVGGVGSARLWDVLVAAVDKLQPLFQQYERIGQSYLPPETFRDCLLRCGITLSNADFAALRVRLLPFSDSASGTIGIASLLESLKAADRTSMKSKASPGVPGTSVGYVGLSPICLGRKTVQPTVYSPVNNGNAPYPAGKSTQERNAETSRTIVKICDERRRESELHFPTATTSPRAVHSGDSEAYLEHQHRRQDPFFSTGKPPPALEARILSKLQQLKQLGQLSASSPQSVFPGDRFGHISRGQFRQSLVHLNLLVRYADVEALFWTLDTQGRGFILAQDFYDHLDTFATKKNNTSSPQQLPGLSIDGSAQHSRLPRSVQKVLEKMLVELPHLMAICERMDANQTGMVSASEMLQATHELGIMASIADKHAAIEALTRDQSHQQAGAPTDQIAYHSLEDLLGAICSDLLSPKKRKKHLSTTSVLLAPYEERTPPMKVVSSYNQDTRTNNALWNCPRRRMHQDHPAARSSIRIADEINSPDSESLQTPVRPAKRSTAVEDAKSRQERRHRIALVGVLQDLLERRSDLKTALDLHRRADARGQVTKKDLVEILLTSRLNLHFPAGAPAAQELVDELYPALRPEGGLGFLDVLRRISELLGEVTKELSMTPPTSGNGPPSTFSTNPYQHPQRPTGRRLNNSLDMHSSVLPTTTGSFTKLASFPDGEALAGSATTVRRKLLQESRLKDLLHSEYGLQSAAVLVRHAFKGLAAREMVVPIDNGEFEATCRASDIKHVCYRLGLDLDLHEQQFVASSIDTEESGFVSSPGLLDFFAKLAQTEDYNAPNSFSKGKELDADMRRSVTFCEDGQYYERIAGRRTNPITH</sequence>
<dbReference type="SMART" id="SM00054">
    <property type="entry name" value="EFh"/>
    <property type="match status" value="3"/>
</dbReference>
<feature type="region of interest" description="Disordered" evidence="2">
    <location>
        <begin position="153"/>
        <end position="183"/>
    </location>
</feature>
<keyword evidence="7" id="KW-1185">Reference proteome</keyword>
<dbReference type="InterPro" id="IPR011992">
    <property type="entry name" value="EF-hand-dom_pair"/>
</dbReference>
<dbReference type="EMBL" id="QXFZ01000009">
    <property type="protein sequence ID" value="KAE9140905.1"/>
    <property type="molecule type" value="Genomic_DNA"/>
</dbReference>
<evidence type="ECO:0000256" key="1">
    <source>
        <dbReference type="ARBA" id="ARBA00022837"/>
    </source>
</evidence>
<dbReference type="Proteomes" id="UP000437068">
    <property type="component" value="Unassembled WGS sequence"/>
</dbReference>
<evidence type="ECO:0000313" key="6">
    <source>
        <dbReference type="EMBL" id="KAE9325349.1"/>
    </source>
</evidence>
<evidence type="ECO:0000259" key="3">
    <source>
        <dbReference type="PROSITE" id="PS50222"/>
    </source>
</evidence>
<gene>
    <name evidence="6" type="ORF">PF001_g3000</name>
    <name evidence="5" type="ORF">PF005_g453</name>
    <name evidence="4" type="ORF">PF007_g459</name>
</gene>
<dbReference type="OrthoDB" id="66091at2759"/>
<dbReference type="PROSITE" id="PS50222">
    <property type="entry name" value="EF_HAND_2"/>
    <property type="match status" value="3"/>
</dbReference>
<dbReference type="InterPro" id="IPR018247">
    <property type="entry name" value="EF_Hand_1_Ca_BS"/>
</dbReference>
<proteinExistence type="predicted"/>
<organism evidence="5 7">
    <name type="scientific">Phytophthora fragariae</name>
    <dbReference type="NCBI Taxonomy" id="53985"/>
    <lineage>
        <taxon>Eukaryota</taxon>
        <taxon>Sar</taxon>
        <taxon>Stramenopiles</taxon>
        <taxon>Oomycota</taxon>
        <taxon>Peronosporomycetes</taxon>
        <taxon>Peronosporales</taxon>
        <taxon>Peronosporaceae</taxon>
        <taxon>Phytophthora</taxon>
    </lineage>
</organism>
<dbReference type="PANTHER" id="PTHR20875">
    <property type="entry name" value="EF-HAND CALCIUM-BINDING DOMAIN-CONTAINING PROTEIN 6-RELATED"/>
    <property type="match status" value="1"/>
</dbReference>
<reference evidence="7 8" key="1">
    <citation type="submission" date="2018-08" db="EMBL/GenBank/DDBJ databases">
        <title>Genomic investigation of the strawberry pathogen Phytophthora fragariae indicates pathogenicity is determined by transcriptional variation in three key races.</title>
        <authorList>
            <person name="Adams T.M."/>
            <person name="Armitage A.D."/>
            <person name="Sobczyk M.K."/>
            <person name="Bates H.J."/>
            <person name="Dunwell J.M."/>
            <person name="Nellist C.F."/>
            <person name="Harrison R.J."/>
        </authorList>
    </citation>
    <scope>NUCLEOTIDE SEQUENCE [LARGE SCALE GENOMIC DNA]</scope>
    <source>
        <strain evidence="6 8">A4</strain>
        <strain evidence="5 7">NOV-27</strain>
        <strain evidence="4 9">NOV-71</strain>
    </source>
</reference>
<feature type="compositionally biased region" description="Low complexity" evidence="2">
    <location>
        <begin position="1165"/>
        <end position="1181"/>
    </location>
</feature>
<evidence type="ECO:0000313" key="4">
    <source>
        <dbReference type="EMBL" id="KAE9140905.1"/>
    </source>
</evidence>
<dbReference type="InterPro" id="IPR052603">
    <property type="entry name" value="EFCB6"/>
</dbReference>
<dbReference type="Proteomes" id="UP000433483">
    <property type="component" value="Unassembled WGS sequence"/>
</dbReference>
<feature type="compositionally biased region" description="Basic and acidic residues" evidence="2">
    <location>
        <begin position="165"/>
        <end position="176"/>
    </location>
</feature>
<feature type="region of interest" description="Disordered" evidence="2">
    <location>
        <begin position="1"/>
        <end position="49"/>
    </location>
</feature>
<protein>
    <recommendedName>
        <fullName evidence="3">EF-hand domain-containing protein</fullName>
    </recommendedName>
</protein>
<dbReference type="Proteomes" id="UP000441208">
    <property type="component" value="Unassembled WGS sequence"/>
</dbReference>
<dbReference type="GO" id="GO:0005509">
    <property type="term" value="F:calcium ion binding"/>
    <property type="evidence" value="ECO:0007669"/>
    <property type="project" value="InterPro"/>
</dbReference>
<feature type="domain" description="EF-hand" evidence="3">
    <location>
        <begin position="280"/>
        <end position="315"/>
    </location>
</feature>
<dbReference type="InterPro" id="IPR002048">
    <property type="entry name" value="EF_hand_dom"/>
</dbReference>
<accession>A0A6A3ZJJ4</accession>
<feature type="region of interest" description="Disordered" evidence="2">
    <location>
        <begin position="1164"/>
        <end position="1194"/>
    </location>
</feature>
<dbReference type="EMBL" id="QXGB01000009">
    <property type="protein sequence ID" value="KAE9237864.1"/>
    <property type="molecule type" value="Genomic_DNA"/>
</dbReference>
<evidence type="ECO:0000256" key="2">
    <source>
        <dbReference type="SAM" id="MobiDB-lite"/>
    </source>
</evidence>
<feature type="region of interest" description="Disordered" evidence="2">
    <location>
        <begin position="1019"/>
        <end position="1063"/>
    </location>
</feature>
<keyword evidence="1" id="KW-0106">Calcium</keyword>
<evidence type="ECO:0000313" key="5">
    <source>
        <dbReference type="EMBL" id="KAE9237864.1"/>
    </source>
</evidence>
<feature type="compositionally biased region" description="Low complexity" evidence="2">
    <location>
        <begin position="8"/>
        <end position="19"/>
    </location>
</feature>
<dbReference type="PROSITE" id="PS00018">
    <property type="entry name" value="EF_HAND_1"/>
    <property type="match status" value="1"/>
</dbReference>
<feature type="domain" description="EF-hand" evidence="3">
    <location>
        <begin position="888"/>
        <end position="923"/>
    </location>
</feature>
<name>A0A6A3ZJJ4_9STRA</name>
<dbReference type="Gene3D" id="1.10.238.10">
    <property type="entry name" value="EF-hand"/>
    <property type="match status" value="2"/>
</dbReference>
<dbReference type="SUPFAM" id="SSF47473">
    <property type="entry name" value="EF-hand"/>
    <property type="match status" value="2"/>
</dbReference>
<comment type="caution">
    <text evidence="5">The sequence shown here is derived from an EMBL/GenBank/DDBJ whole genome shotgun (WGS) entry which is preliminary data.</text>
</comment>
<evidence type="ECO:0000313" key="7">
    <source>
        <dbReference type="Proteomes" id="UP000433483"/>
    </source>
</evidence>